<evidence type="ECO:0000256" key="2">
    <source>
        <dbReference type="SAM" id="SignalP"/>
    </source>
</evidence>
<dbReference type="SMART" id="SM00036">
    <property type="entry name" value="CNH"/>
    <property type="match status" value="1"/>
</dbReference>
<dbReference type="AlphaFoldDB" id="A0A915I159"/>
<dbReference type="OMA" id="ARNTNIF"/>
<feature type="chain" id="PRO_5037735051" evidence="2">
    <location>
        <begin position="18"/>
        <end position="526"/>
    </location>
</feature>
<evidence type="ECO:0000256" key="1">
    <source>
        <dbReference type="SAM" id="MobiDB-lite"/>
    </source>
</evidence>
<dbReference type="Pfam" id="PF00780">
    <property type="entry name" value="CNH"/>
    <property type="match status" value="1"/>
</dbReference>
<feature type="domain" description="CNH" evidence="3">
    <location>
        <begin position="207"/>
        <end position="498"/>
    </location>
</feature>
<sequence length="526" mass="59056">MAAILANLIPFASMAMTIPVTPMAITTTAITRKTATAATITNNPNPHQTPVIIAAIESKLLYMHVQLMLRPPSKTAGLVLPPHAPTCAVCPFLPPLPCAPIVTTLVVVAGLILPFARTRMLIDQSKETAAESSDSDSYDPSAPIPPRRRAKHSSRDDTLINCDNLQHHNSYIRQDSTKRPDRPMSQLPATPKVHMGACLLKIFNGCPLTINCTATWVHCETKEQHILIGAEEGIYTLNLNKLHDAMMDRVHPRRCVWMHVTKNVLICLQGRTQYLYRHDLVALHQRDLTLKLSLPMNKMPEKFIPRKLAITTRLSETKECFKCCTARNQYNGYKYLAAAVPKGVILMQWYEPLLKYMILKQVELDLPSNLPLFEMVITPENEYPIVVIRVKKGGDRKHLVFDQIDLNQVVEKQAFQEEDGALRDSVQITNLKGKLKSSRIAPSELSFPFFINHLVFLTDSILAFHEHGVQGRNFADNQVTQDINDTSRRYRVLGSDKIVVLESRSANDVTNSTNSNLHVLTGHEAF</sequence>
<proteinExistence type="predicted"/>
<evidence type="ECO:0000313" key="5">
    <source>
        <dbReference type="WBParaSite" id="nRc.2.0.1.t07212-RA"/>
    </source>
</evidence>
<protein>
    <submittedName>
        <fullName evidence="5">CNH domain-containing protein</fullName>
    </submittedName>
</protein>
<feature type="signal peptide" evidence="2">
    <location>
        <begin position="1"/>
        <end position="17"/>
    </location>
</feature>
<keyword evidence="2" id="KW-0732">Signal</keyword>
<reference evidence="5" key="1">
    <citation type="submission" date="2022-11" db="UniProtKB">
        <authorList>
            <consortium name="WormBaseParasite"/>
        </authorList>
    </citation>
    <scope>IDENTIFICATION</scope>
</reference>
<dbReference type="Proteomes" id="UP000887565">
    <property type="component" value="Unplaced"/>
</dbReference>
<organism evidence="4 5">
    <name type="scientific">Romanomermis culicivorax</name>
    <name type="common">Nematode worm</name>
    <dbReference type="NCBI Taxonomy" id="13658"/>
    <lineage>
        <taxon>Eukaryota</taxon>
        <taxon>Metazoa</taxon>
        <taxon>Ecdysozoa</taxon>
        <taxon>Nematoda</taxon>
        <taxon>Enoplea</taxon>
        <taxon>Dorylaimia</taxon>
        <taxon>Mermithida</taxon>
        <taxon>Mermithoidea</taxon>
        <taxon>Mermithidae</taxon>
        <taxon>Romanomermis</taxon>
    </lineage>
</organism>
<evidence type="ECO:0000259" key="3">
    <source>
        <dbReference type="PROSITE" id="PS50219"/>
    </source>
</evidence>
<evidence type="ECO:0000313" key="4">
    <source>
        <dbReference type="Proteomes" id="UP000887565"/>
    </source>
</evidence>
<name>A0A915I159_ROMCU</name>
<dbReference type="WBParaSite" id="nRc.2.0.1.t07212-RA">
    <property type="protein sequence ID" value="nRc.2.0.1.t07212-RA"/>
    <property type="gene ID" value="nRc.2.0.1.g07212"/>
</dbReference>
<feature type="region of interest" description="Disordered" evidence="1">
    <location>
        <begin position="127"/>
        <end position="157"/>
    </location>
</feature>
<accession>A0A915I159</accession>
<dbReference type="PROSITE" id="PS50219">
    <property type="entry name" value="CNH"/>
    <property type="match status" value="1"/>
</dbReference>
<dbReference type="InterPro" id="IPR001180">
    <property type="entry name" value="CNH_dom"/>
</dbReference>
<keyword evidence="4" id="KW-1185">Reference proteome</keyword>